<sequence>MTPLGRGFYEFFFASDDDMCMVYAKRTVNLKPGVLRLFEWTKDFNMHKRRNTHAQVWIRLLELPEEYWMDRTLQDIASDVGTPLLIDNVTSKRIYGHYARILVDMYFSHKLFHEITIEREDVVAQYAIVVTHEPIIILVGSLDVNSIHVDPDATVDPTLQKEINFMKTWLDKVAVNEGVSFSPIVSKSQKKKLAK</sequence>
<proteinExistence type="predicted"/>
<dbReference type="PANTHER" id="PTHR31286:SF60">
    <property type="entry name" value="PROTEIN, PUTATIVE-RELATED"/>
    <property type="match status" value="1"/>
</dbReference>
<name>A0A072VR89_MEDTR</name>
<keyword evidence="3" id="KW-1185">Reference proteome</keyword>
<reference evidence="2" key="3">
    <citation type="submission" date="2015-04" db="UniProtKB">
        <authorList>
            <consortium name="EnsemblPlants"/>
        </authorList>
    </citation>
    <scope>IDENTIFICATION</scope>
    <source>
        <strain evidence="2">cv. Jemalong A17</strain>
    </source>
</reference>
<dbReference type="InterPro" id="IPR040256">
    <property type="entry name" value="At4g02000-like"/>
</dbReference>
<dbReference type="Proteomes" id="UP000002051">
    <property type="component" value="Unassembled WGS sequence"/>
</dbReference>
<evidence type="ECO:0000313" key="3">
    <source>
        <dbReference type="Proteomes" id="UP000002051"/>
    </source>
</evidence>
<dbReference type="PANTHER" id="PTHR31286">
    <property type="entry name" value="GLYCINE-RICH CELL WALL STRUCTURAL PROTEIN 1.8-LIKE"/>
    <property type="match status" value="1"/>
</dbReference>
<reference evidence="1 3" key="1">
    <citation type="journal article" date="2011" name="Nature">
        <title>The Medicago genome provides insight into the evolution of rhizobial symbioses.</title>
        <authorList>
            <person name="Young N.D."/>
            <person name="Debelle F."/>
            <person name="Oldroyd G.E."/>
            <person name="Geurts R."/>
            <person name="Cannon S.B."/>
            <person name="Udvardi M.K."/>
            <person name="Benedito V.A."/>
            <person name="Mayer K.F."/>
            <person name="Gouzy J."/>
            <person name="Schoof H."/>
            <person name="Van de Peer Y."/>
            <person name="Proost S."/>
            <person name="Cook D.R."/>
            <person name="Meyers B.C."/>
            <person name="Spannagl M."/>
            <person name="Cheung F."/>
            <person name="De Mita S."/>
            <person name="Krishnakumar V."/>
            <person name="Gundlach H."/>
            <person name="Zhou S."/>
            <person name="Mudge J."/>
            <person name="Bharti A.K."/>
            <person name="Murray J.D."/>
            <person name="Naoumkina M.A."/>
            <person name="Rosen B."/>
            <person name="Silverstein K.A."/>
            <person name="Tang H."/>
            <person name="Rombauts S."/>
            <person name="Zhao P.X."/>
            <person name="Zhou P."/>
            <person name="Barbe V."/>
            <person name="Bardou P."/>
            <person name="Bechner M."/>
            <person name="Bellec A."/>
            <person name="Berger A."/>
            <person name="Berges H."/>
            <person name="Bidwell S."/>
            <person name="Bisseling T."/>
            <person name="Choisne N."/>
            <person name="Couloux A."/>
            <person name="Denny R."/>
            <person name="Deshpande S."/>
            <person name="Dai X."/>
            <person name="Doyle J.J."/>
            <person name="Dudez A.M."/>
            <person name="Farmer A.D."/>
            <person name="Fouteau S."/>
            <person name="Franken C."/>
            <person name="Gibelin C."/>
            <person name="Gish J."/>
            <person name="Goldstein S."/>
            <person name="Gonzalez A.J."/>
            <person name="Green P.J."/>
            <person name="Hallab A."/>
            <person name="Hartog M."/>
            <person name="Hua A."/>
            <person name="Humphray S.J."/>
            <person name="Jeong D.H."/>
            <person name="Jing Y."/>
            <person name="Jocker A."/>
            <person name="Kenton S.M."/>
            <person name="Kim D.J."/>
            <person name="Klee K."/>
            <person name="Lai H."/>
            <person name="Lang C."/>
            <person name="Lin S."/>
            <person name="Macmil S.L."/>
            <person name="Magdelenat G."/>
            <person name="Matthews L."/>
            <person name="McCorrison J."/>
            <person name="Monaghan E.L."/>
            <person name="Mun J.H."/>
            <person name="Najar F.Z."/>
            <person name="Nicholson C."/>
            <person name="Noirot C."/>
            <person name="O'Bleness M."/>
            <person name="Paule C.R."/>
            <person name="Poulain J."/>
            <person name="Prion F."/>
            <person name="Qin B."/>
            <person name="Qu C."/>
            <person name="Retzel E.F."/>
            <person name="Riddle C."/>
            <person name="Sallet E."/>
            <person name="Samain S."/>
            <person name="Samson N."/>
            <person name="Sanders I."/>
            <person name="Saurat O."/>
            <person name="Scarpelli C."/>
            <person name="Schiex T."/>
            <person name="Segurens B."/>
            <person name="Severin A.J."/>
            <person name="Sherrier D.J."/>
            <person name="Shi R."/>
            <person name="Sims S."/>
            <person name="Singer S.R."/>
            <person name="Sinharoy S."/>
            <person name="Sterck L."/>
            <person name="Viollet A."/>
            <person name="Wang B.B."/>
            <person name="Wang K."/>
            <person name="Wang M."/>
            <person name="Wang X."/>
            <person name="Warfsmann J."/>
            <person name="Weissenbach J."/>
            <person name="White D.D."/>
            <person name="White J.D."/>
            <person name="Wiley G.B."/>
            <person name="Wincker P."/>
            <person name="Xing Y."/>
            <person name="Yang L."/>
            <person name="Yao Z."/>
            <person name="Ying F."/>
            <person name="Zhai J."/>
            <person name="Zhou L."/>
            <person name="Zuber A."/>
            <person name="Denarie J."/>
            <person name="Dixon R.A."/>
            <person name="May G.D."/>
            <person name="Schwartz D.C."/>
            <person name="Rogers J."/>
            <person name="Quetier F."/>
            <person name="Town C.D."/>
            <person name="Roe B.A."/>
        </authorList>
    </citation>
    <scope>NUCLEOTIDE SEQUENCE [LARGE SCALE GENOMIC DNA]</scope>
    <source>
        <strain evidence="1">A17</strain>
        <strain evidence="2 3">cv. Jemalong A17</strain>
    </source>
</reference>
<reference evidence="1 3" key="2">
    <citation type="journal article" date="2014" name="BMC Genomics">
        <title>An improved genome release (version Mt4.0) for the model legume Medicago truncatula.</title>
        <authorList>
            <person name="Tang H."/>
            <person name="Krishnakumar V."/>
            <person name="Bidwell S."/>
            <person name="Rosen B."/>
            <person name="Chan A."/>
            <person name="Zhou S."/>
            <person name="Gentzbittel L."/>
            <person name="Childs K.L."/>
            <person name="Yandell M."/>
            <person name="Gundlach H."/>
            <person name="Mayer K.F."/>
            <person name="Schwartz D.C."/>
            <person name="Town C.D."/>
        </authorList>
    </citation>
    <scope>GENOME REANNOTATION</scope>
    <source>
        <strain evidence="1">A17</strain>
        <strain evidence="2 3">cv. Jemalong A17</strain>
    </source>
</reference>
<accession>A0A072VR89</accession>
<organism evidence="1 3">
    <name type="scientific">Medicago truncatula</name>
    <name type="common">Barrel medic</name>
    <name type="synonym">Medicago tribuloides</name>
    <dbReference type="NCBI Taxonomy" id="3880"/>
    <lineage>
        <taxon>Eukaryota</taxon>
        <taxon>Viridiplantae</taxon>
        <taxon>Streptophyta</taxon>
        <taxon>Embryophyta</taxon>
        <taxon>Tracheophyta</taxon>
        <taxon>Spermatophyta</taxon>
        <taxon>Magnoliopsida</taxon>
        <taxon>eudicotyledons</taxon>
        <taxon>Gunneridae</taxon>
        <taxon>Pentapetalae</taxon>
        <taxon>rosids</taxon>
        <taxon>fabids</taxon>
        <taxon>Fabales</taxon>
        <taxon>Fabaceae</taxon>
        <taxon>Papilionoideae</taxon>
        <taxon>50 kb inversion clade</taxon>
        <taxon>NPAAA clade</taxon>
        <taxon>Hologalegina</taxon>
        <taxon>IRL clade</taxon>
        <taxon>Trifolieae</taxon>
        <taxon>Medicago</taxon>
    </lineage>
</organism>
<dbReference type="HOGENOM" id="CLU_1398228_0_0_1"/>
<dbReference type="EnsemblPlants" id="KEH40655">
    <property type="protein sequence ID" value="KEH40655"/>
    <property type="gene ID" value="MTR_1g032820"/>
</dbReference>
<protein>
    <submittedName>
        <fullName evidence="1">DUF4283 domain protein</fullName>
    </submittedName>
</protein>
<evidence type="ECO:0000313" key="2">
    <source>
        <dbReference type="EnsemblPlants" id="KEH40655"/>
    </source>
</evidence>
<dbReference type="AlphaFoldDB" id="A0A072VR89"/>
<gene>
    <name evidence="1" type="ordered locus">MTR_1g032820</name>
</gene>
<evidence type="ECO:0000313" key="1">
    <source>
        <dbReference type="EMBL" id="KEH40655.1"/>
    </source>
</evidence>
<dbReference type="EMBL" id="CM001217">
    <property type="protein sequence ID" value="KEH40655.1"/>
    <property type="molecule type" value="Genomic_DNA"/>
</dbReference>